<sequence length="480" mass="48189">MQHRTASARRARRLTLAGAAGLVAAAAATAIACNTAGTGPAAHAAAVSYDPLAPALGFNSFVEDRTVLASTESEGPVATGGDLVLDGYYNVMIHPVGSYTAPGDTVPSALVVGGEVDFGGGEPGSVAKVLSGGYVKIGDTSGVSVLTTDQNNASVNTQVVPAGGAYNSTPRIELNSKEPADAVAQAPIDFGAAFAELRANAAALAVCEANEVRMVDEGLQTVPKGGVQPNQRISIQGMDPNRTNVLNVTGEDLNDLSELVYLLQPTESGPLLINVDTSGTGGEMDWFVKNQPGAGGILGAPYILWNFGETTRLTLTGGDSLEGSVLAPDADYTDLSPSNVEGQIIAKNASHGTVRANGGEIHHAPFGSTLACEDGDQTTPASTTPSDVTNSIQSETPSGDGPSGGSEGPSTGDSTGGGSEGPSNGDRTGGSDGSHGDGHGSDDLATTGASMRPLLFVAVALLAVGGAVVALTYARRSTRS</sequence>
<dbReference type="AlphaFoldDB" id="A0A426UY74"/>
<feature type="domain" description="Choice-of-anchor A" evidence="4">
    <location>
        <begin position="51"/>
        <end position="363"/>
    </location>
</feature>
<reference evidence="5 6" key="1">
    <citation type="submission" date="2018-12" db="EMBL/GenBank/DDBJ databases">
        <title>Glycomyces sp. YIM 121974 draft genome.</title>
        <authorList>
            <person name="Li Q."/>
        </authorList>
    </citation>
    <scope>NUCLEOTIDE SEQUENCE [LARGE SCALE GENOMIC DNA]</scope>
    <source>
        <strain evidence="5 6">YIM 121974</strain>
    </source>
</reference>
<feature type="signal peptide" evidence="3">
    <location>
        <begin position="1"/>
        <end position="32"/>
    </location>
</feature>
<accession>A0A426UY74</accession>
<keyword evidence="6" id="KW-1185">Reference proteome</keyword>
<keyword evidence="2" id="KW-0472">Membrane</keyword>
<organism evidence="5 6">
    <name type="scientific">Glycomyces terrestris</name>
    <dbReference type="NCBI Taxonomy" id="2493553"/>
    <lineage>
        <taxon>Bacteria</taxon>
        <taxon>Bacillati</taxon>
        <taxon>Actinomycetota</taxon>
        <taxon>Actinomycetes</taxon>
        <taxon>Glycomycetales</taxon>
        <taxon>Glycomycetaceae</taxon>
        <taxon>Glycomyces</taxon>
    </lineage>
</organism>
<evidence type="ECO:0000313" key="6">
    <source>
        <dbReference type="Proteomes" id="UP000277256"/>
    </source>
</evidence>
<feature type="region of interest" description="Disordered" evidence="1">
    <location>
        <begin position="356"/>
        <end position="445"/>
    </location>
</feature>
<dbReference type="EMBL" id="RSEB01000003">
    <property type="protein sequence ID" value="RRR99527.1"/>
    <property type="molecule type" value="Genomic_DNA"/>
</dbReference>
<comment type="caution">
    <text evidence="5">The sequence shown here is derived from an EMBL/GenBank/DDBJ whole genome shotgun (WGS) entry which is preliminary data.</text>
</comment>
<dbReference type="RefSeq" id="WP_125248038.1">
    <property type="nucleotide sequence ID" value="NZ_RSEB01000003.1"/>
</dbReference>
<evidence type="ECO:0000256" key="2">
    <source>
        <dbReference type="SAM" id="Phobius"/>
    </source>
</evidence>
<dbReference type="Proteomes" id="UP000277256">
    <property type="component" value="Unassembled WGS sequence"/>
</dbReference>
<dbReference type="OrthoDB" id="3404418at2"/>
<dbReference type="Pfam" id="PF20597">
    <property type="entry name" value="pAdhesive_15"/>
    <property type="match status" value="1"/>
</dbReference>
<dbReference type="InterPro" id="IPR026588">
    <property type="entry name" value="Choice_anch_A"/>
</dbReference>
<name>A0A426UY74_9ACTN</name>
<feature type="chain" id="PRO_5038503721" evidence="3">
    <location>
        <begin position="33"/>
        <end position="480"/>
    </location>
</feature>
<feature type="transmembrane region" description="Helical" evidence="2">
    <location>
        <begin position="454"/>
        <end position="474"/>
    </location>
</feature>
<evidence type="ECO:0000313" key="5">
    <source>
        <dbReference type="EMBL" id="RRR99527.1"/>
    </source>
</evidence>
<feature type="compositionally biased region" description="Polar residues" evidence="1">
    <location>
        <begin position="377"/>
        <end position="393"/>
    </location>
</feature>
<dbReference type="PROSITE" id="PS51257">
    <property type="entry name" value="PROKAR_LIPOPROTEIN"/>
    <property type="match status" value="1"/>
</dbReference>
<proteinExistence type="predicted"/>
<keyword evidence="2" id="KW-1133">Transmembrane helix</keyword>
<evidence type="ECO:0000256" key="3">
    <source>
        <dbReference type="SAM" id="SignalP"/>
    </source>
</evidence>
<evidence type="ECO:0000256" key="1">
    <source>
        <dbReference type="SAM" id="MobiDB-lite"/>
    </source>
</evidence>
<keyword evidence="3" id="KW-0732">Signal</keyword>
<dbReference type="NCBIfam" id="TIGR04215">
    <property type="entry name" value="choice_anch_A"/>
    <property type="match status" value="1"/>
</dbReference>
<keyword evidence="2" id="KW-0812">Transmembrane</keyword>
<dbReference type="PROSITE" id="PS51318">
    <property type="entry name" value="TAT"/>
    <property type="match status" value="1"/>
</dbReference>
<protein>
    <submittedName>
        <fullName evidence="5">Choice-of-anchor A family protein</fullName>
    </submittedName>
</protein>
<dbReference type="InterPro" id="IPR006311">
    <property type="entry name" value="TAT_signal"/>
</dbReference>
<gene>
    <name evidence="5" type="ORF">EIW28_12545</name>
</gene>
<evidence type="ECO:0000259" key="4">
    <source>
        <dbReference type="Pfam" id="PF20597"/>
    </source>
</evidence>